<dbReference type="GO" id="GO:0040029">
    <property type="term" value="P:epigenetic regulation of gene expression"/>
    <property type="evidence" value="ECO:0007669"/>
    <property type="project" value="TreeGrafter"/>
</dbReference>
<evidence type="ECO:0000256" key="1">
    <source>
        <dbReference type="ARBA" id="ARBA00001947"/>
    </source>
</evidence>
<dbReference type="Pfam" id="PF00850">
    <property type="entry name" value="Hist_deacetyl"/>
    <property type="match status" value="1"/>
</dbReference>
<dbReference type="GO" id="GO:0004407">
    <property type="term" value="F:histone deacetylase activity"/>
    <property type="evidence" value="ECO:0007669"/>
    <property type="project" value="TreeGrafter"/>
</dbReference>
<evidence type="ECO:0000256" key="2">
    <source>
        <dbReference type="ARBA" id="ARBA00005947"/>
    </source>
</evidence>
<keyword evidence="5" id="KW-0862">Zinc</keyword>
<dbReference type="PANTHER" id="PTHR10625">
    <property type="entry name" value="HISTONE DEACETYLASE HDAC1-RELATED"/>
    <property type="match status" value="1"/>
</dbReference>
<dbReference type="InterPro" id="IPR000286">
    <property type="entry name" value="HDACs"/>
</dbReference>
<dbReference type="CDD" id="cd10001">
    <property type="entry name" value="HDAC_classII_APAH"/>
    <property type="match status" value="1"/>
</dbReference>
<dbReference type="OrthoDB" id="9808367at2"/>
<evidence type="ECO:0000256" key="4">
    <source>
        <dbReference type="ARBA" id="ARBA00022801"/>
    </source>
</evidence>
<dbReference type="GO" id="GO:0046872">
    <property type="term" value="F:metal ion binding"/>
    <property type="evidence" value="ECO:0007669"/>
    <property type="project" value="UniProtKB-KW"/>
</dbReference>
<dbReference type="InterPro" id="IPR023801">
    <property type="entry name" value="His_deacetylse_dom"/>
</dbReference>
<sequence length="345" mass="36875">MKVVYSDKHALHDPAFFLVRGERKESAEKPARADILLKAARAGGHEIVTPAYTGLVPVLAVHTPEYVDFLQVAQREWQKLDGAGPEVIPNVHPVRYRGSYPRAIAGRAGWHQVDGACPIGAGTWEASLAAAQVAVTAAQIVMDETRAGAAAPMAYALCRPPGHHAYADMAGGFCFLNNTAIAAQHLRTAHQRVAILDIDVHHGNGTQGIFYARNDVLTVSIHADPADYYPFFWGHAHERGEGAGEGSNLNLPLPLGSGDAIWLATGERALERIRTFAPTALVVALGLDASEHDPLQGLRITTDGFGRMASLIASLKLPTVLVQEGGYLGPELGDNLGQVLRQMSA</sequence>
<protein>
    <submittedName>
        <fullName evidence="7">Histone deacetylase family protein</fullName>
    </submittedName>
</protein>
<dbReference type="SUPFAM" id="SSF52768">
    <property type="entry name" value="Arginase/deacetylase"/>
    <property type="match status" value="1"/>
</dbReference>
<dbReference type="PANTHER" id="PTHR10625:SF17">
    <property type="entry name" value="HISTONE DEACETYLASE 8"/>
    <property type="match status" value="1"/>
</dbReference>
<dbReference type="Proteomes" id="UP000321638">
    <property type="component" value="Unassembled WGS sequence"/>
</dbReference>
<proteinExistence type="inferred from homology"/>
<dbReference type="AlphaFoldDB" id="A0A5C8PS00"/>
<evidence type="ECO:0000313" key="7">
    <source>
        <dbReference type="EMBL" id="TXL78756.1"/>
    </source>
</evidence>
<comment type="caution">
    <text evidence="7">The sequence shown here is derived from an EMBL/GenBank/DDBJ whole genome shotgun (WGS) entry which is preliminary data.</text>
</comment>
<evidence type="ECO:0000256" key="5">
    <source>
        <dbReference type="ARBA" id="ARBA00022833"/>
    </source>
</evidence>
<keyword evidence="4" id="KW-0378">Hydrolase</keyword>
<evidence type="ECO:0000256" key="3">
    <source>
        <dbReference type="ARBA" id="ARBA00022723"/>
    </source>
</evidence>
<dbReference type="RefSeq" id="WP_147846227.1">
    <property type="nucleotide sequence ID" value="NZ_VDUZ01000006.1"/>
</dbReference>
<dbReference type="GO" id="GO:0016787">
    <property type="term" value="F:hydrolase activity"/>
    <property type="evidence" value="ECO:0007669"/>
    <property type="project" value="UniProtKB-KW"/>
</dbReference>
<feature type="domain" description="Histone deacetylase" evidence="6">
    <location>
        <begin position="28"/>
        <end position="342"/>
    </location>
</feature>
<dbReference type="InterPro" id="IPR023696">
    <property type="entry name" value="Ureohydrolase_dom_sf"/>
</dbReference>
<dbReference type="InterPro" id="IPR037138">
    <property type="entry name" value="His_deacetylse_dom_sf"/>
</dbReference>
<organism evidence="7 8">
    <name type="scientific">Vineibacter terrae</name>
    <dbReference type="NCBI Taxonomy" id="2586908"/>
    <lineage>
        <taxon>Bacteria</taxon>
        <taxon>Pseudomonadati</taxon>
        <taxon>Pseudomonadota</taxon>
        <taxon>Alphaproteobacteria</taxon>
        <taxon>Hyphomicrobiales</taxon>
        <taxon>Vineibacter</taxon>
    </lineage>
</organism>
<dbReference type="PRINTS" id="PR01270">
    <property type="entry name" value="HDASUPER"/>
</dbReference>
<evidence type="ECO:0000313" key="8">
    <source>
        <dbReference type="Proteomes" id="UP000321638"/>
    </source>
</evidence>
<name>A0A5C8PS00_9HYPH</name>
<gene>
    <name evidence="7" type="ORF">FHP25_07110</name>
</gene>
<dbReference type="EMBL" id="VDUZ01000006">
    <property type="protein sequence ID" value="TXL78756.1"/>
    <property type="molecule type" value="Genomic_DNA"/>
</dbReference>
<accession>A0A5C8PS00</accession>
<comment type="cofactor">
    <cofactor evidence="1">
        <name>Zn(2+)</name>
        <dbReference type="ChEBI" id="CHEBI:29105"/>
    </cofactor>
</comment>
<keyword evidence="8" id="KW-1185">Reference proteome</keyword>
<evidence type="ECO:0000259" key="6">
    <source>
        <dbReference type="Pfam" id="PF00850"/>
    </source>
</evidence>
<reference evidence="7 8" key="1">
    <citation type="submission" date="2019-06" db="EMBL/GenBank/DDBJ databases">
        <title>New taxonomy in bacterial strain CC-CFT640, isolated from vineyard.</title>
        <authorList>
            <person name="Lin S.-Y."/>
            <person name="Tsai C.-F."/>
            <person name="Young C.-C."/>
        </authorList>
    </citation>
    <scope>NUCLEOTIDE SEQUENCE [LARGE SCALE GENOMIC DNA]</scope>
    <source>
        <strain evidence="7 8">CC-CFT640</strain>
    </source>
</reference>
<keyword evidence="3" id="KW-0479">Metal-binding</keyword>
<dbReference type="Gene3D" id="3.40.800.20">
    <property type="entry name" value="Histone deacetylase domain"/>
    <property type="match status" value="1"/>
</dbReference>
<comment type="similarity">
    <text evidence="2">Belongs to the histone deacetylase family.</text>
</comment>